<evidence type="ECO:0000313" key="2">
    <source>
        <dbReference type="Proteomes" id="UP001266305"/>
    </source>
</evidence>
<sequence>HQHIKIGLDRDTSPQGQLLAPEQSHSAIKSHTHALAPLAQVARTLQDTNPVLPPDPTGLLPTALSFSNKLCGEG</sequence>
<reference evidence="1 2" key="1">
    <citation type="submission" date="2023-05" db="EMBL/GenBank/DDBJ databases">
        <title>B98-5 Cell Line De Novo Hybrid Assembly: An Optical Mapping Approach.</title>
        <authorList>
            <person name="Kananen K."/>
            <person name="Auerbach J.A."/>
            <person name="Kautto E."/>
            <person name="Blachly J.S."/>
        </authorList>
    </citation>
    <scope>NUCLEOTIDE SEQUENCE [LARGE SCALE GENOMIC DNA]</scope>
    <source>
        <strain evidence="1">B95-8</strain>
        <tissue evidence="1">Cell line</tissue>
    </source>
</reference>
<proteinExistence type="predicted"/>
<comment type="caution">
    <text evidence="1">The sequence shown here is derived from an EMBL/GenBank/DDBJ whole genome shotgun (WGS) entry which is preliminary data.</text>
</comment>
<organism evidence="1 2">
    <name type="scientific">Saguinus oedipus</name>
    <name type="common">Cotton-top tamarin</name>
    <name type="synonym">Oedipomidas oedipus</name>
    <dbReference type="NCBI Taxonomy" id="9490"/>
    <lineage>
        <taxon>Eukaryota</taxon>
        <taxon>Metazoa</taxon>
        <taxon>Chordata</taxon>
        <taxon>Craniata</taxon>
        <taxon>Vertebrata</taxon>
        <taxon>Euteleostomi</taxon>
        <taxon>Mammalia</taxon>
        <taxon>Eutheria</taxon>
        <taxon>Euarchontoglires</taxon>
        <taxon>Primates</taxon>
        <taxon>Haplorrhini</taxon>
        <taxon>Platyrrhini</taxon>
        <taxon>Cebidae</taxon>
        <taxon>Callitrichinae</taxon>
        <taxon>Saguinus</taxon>
    </lineage>
</organism>
<gene>
    <name evidence="1" type="ORF">P7K49_026007</name>
</gene>
<feature type="non-terminal residue" evidence="1">
    <location>
        <position position="1"/>
    </location>
</feature>
<dbReference type="Proteomes" id="UP001266305">
    <property type="component" value="Unassembled WGS sequence"/>
</dbReference>
<evidence type="ECO:0000313" key="1">
    <source>
        <dbReference type="EMBL" id="KAK2096973.1"/>
    </source>
</evidence>
<keyword evidence="2" id="KW-1185">Reference proteome</keyword>
<dbReference type="EMBL" id="JASSZA010000012">
    <property type="protein sequence ID" value="KAK2096973.1"/>
    <property type="molecule type" value="Genomic_DNA"/>
</dbReference>
<accession>A0ABQ9UIT9</accession>
<name>A0ABQ9UIT9_SAGOE</name>
<protein>
    <submittedName>
        <fullName evidence="1">Uncharacterized protein</fullName>
    </submittedName>
</protein>